<protein>
    <submittedName>
        <fullName evidence="1">Uncharacterized protein</fullName>
    </submittedName>
</protein>
<evidence type="ECO:0000313" key="1">
    <source>
        <dbReference type="EMBL" id="MVN33074.1"/>
    </source>
</evidence>
<dbReference type="RefSeq" id="WP_114513213.1">
    <property type="nucleotide sequence ID" value="NZ_BQNE01000001.1"/>
</dbReference>
<gene>
    <name evidence="1" type="ORF">GO726_07810</name>
</gene>
<proteinExistence type="predicted"/>
<dbReference type="EMBL" id="WPOM01000012">
    <property type="protein sequence ID" value="MVN33074.1"/>
    <property type="molecule type" value="Genomic_DNA"/>
</dbReference>
<organism evidence="1 2">
    <name type="scientific">Eggerthella lenta</name>
    <name type="common">Eubacterium lentum</name>
    <dbReference type="NCBI Taxonomy" id="84112"/>
    <lineage>
        <taxon>Bacteria</taxon>
        <taxon>Bacillati</taxon>
        <taxon>Actinomycetota</taxon>
        <taxon>Coriobacteriia</taxon>
        <taxon>Eggerthellales</taxon>
        <taxon>Eggerthellaceae</taxon>
        <taxon>Eggerthella</taxon>
    </lineage>
</organism>
<evidence type="ECO:0000313" key="2">
    <source>
        <dbReference type="Proteomes" id="UP000436429"/>
    </source>
</evidence>
<comment type="caution">
    <text evidence="1">The sequence shown here is derived from an EMBL/GenBank/DDBJ whole genome shotgun (WGS) entry which is preliminary data.</text>
</comment>
<name>A0A844RL09_EGGLN</name>
<sequence length="338" mass="37593">MAKRSEDDYELYLYTIDVYIRLVGALPLDKSLAQFGVQNFSEIGNLDIDDRDFAAVAMRLMLQRKYFVRGKDLFFKGLLKSAEQDFDSGKEVIGLLLADLESLNAQDIEFAFGNGDVVSGLFSNSEDAMYGALLHADRRRIEKLIDVPEYMRILALAPYVAERERLLLRFSDFLRAAGVKPLSRCGEEAAVVSYGSKGFERSIKGSPSWRNLQGRDLGPADIEQIAQATSIGDACILDVVCRFAEALSSKPFDHAALKSLVAPEIFAQWGDFTQAAMIFEDDCGVSSRVRHLKDGAVLVKLLPNVREAFTIEGPQIIEGGHEVVLVKRNGTWKIWAAR</sequence>
<reference evidence="1 2" key="1">
    <citation type="submission" date="2019-11" db="EMBL/GenBank/DDBJ databases">
        <title>Whole genome shotgun sequencing (WGS) data from Adlercreutzia equolifaciens ResAG-91, Eggerthella lenta MRI-F36, MRI-F37, MRI-F40, ResAG-49, ResAG-88, ResAG-121, ResAG-145, and Gordonibacter sp. ResAG-5, ResAG-26, ResAG-43, ResAG-50, ResAG-59.</title>
        <authorList>
            <person name="Stoll D.A."/>
            <person name="Danylec N."/>
            <person name="Franz C.M.A.P."/>
            <person name="Huch M."/>
        </authorList>
    </citation>
    <scope>NUCLEOTIDE SEQUENCE [LARGE SCALE GENOMIC DNA]</scope>
    <source>
        <strain evidence="1 2">ResAG-88</strain>
    </source>
</reference>
<dbReference type="AlphaFoldDB" id="A0A844RL09"/>
<dbReference type="Proteomes" id="UP000436429">
    <property type="component" value="Unassembled WGS sequence"/>
</dbReference>
<accession>A0A844RL09</accession>